<comment type="caution">
    <text evidence="3">The sequence shown here is derived from an EMBL/GenBank/DDBJ whole genome shotgun (WGS) entry which is preliminary data.</text>
</comment>
<evidence type="ECO:0000256" key="1">
    <source>
        <dbReference type="SAM" id="Phobius"/>
    </source>
</evidence>
<dbReference type="Gene3D" id="3.90.550.10">
    <property type="entry name" value="Spore Coat Polysaccharide Biosynthesis Protein SpsA, Chain A"/>
    <property type="match status" value="1"/>
</dbReference>
<organism evidence="3 4">
    <name type="scientific">Candidatus Shapirobacteria bacterium GW2011_GWE1_38_10</name>
    <dbReference type="NCBI Taxonomy" id="1618488"/>
    <lineage>
        <taxon>Bacteria</taxon>
        <taxon>Candidatus Shapironibacteriota</taxon>
    </lineage>
</organism>
<accession>A0A0G0I3C4</accession>
<feature type="transmembrane region" description="Helical" evidence="1">
    <location>
        <begin position="218"/>
        <end position="244"/>
    </location>
</feature>
<keyword evidence="3" id="KW-0808">Transferase</keyword>
<dbReference type="Pfam" id="PF00535">
    <property type="entry name" value="Glycos_transf_2"/>
    <property type="match status" value="1"/>
</dbReference>
<name>A0A0G0I3C4_9BACT</name>
<reference evidence="3 4" key="1">
    <citation type="journal article" date="2015" name="Nature">
        <title>rRNA introns, odd ribosomes, and small enigmatic genomes across a large radiation of phyla.</title>
        <authorList>
            <person name="Brown C.T."/>
            <person name="Hug L.A."/>
            <person name="Thomas B.C."/>
            <person name="Sharon I."/>
            <person name="Castelle C.J."/>
            <person name="Singh A."/>
            <person name="Wilkins M.J."/>
            <person name="Williams K.H."/>
            <person name="Banfield J.F."/>
        </authorList>
    </citation>
    <scope>NUCLEOTIDE SEQUENCE [LARGE SCALE GENOMIC DNA]</scope>
</reference>
<gene>
    <name evidence="3" type="ORF">US68_C0020G0012</name>
</gene>
<dbReference type="GO" id="GO:0016740">
    <property type="term" value="F:transferase activity"/>
    <property type="evidence" value="ECO:0007669"/>
    <property type="project" value="UniProtKB-KW"/>
</dbReference>
<keyword evidence="1" id="KW-1133">Transmembrane helix</keyword>
<evidence type="ECO:0000259" key="2">
    <source>
        <dbReference type="Pfam" id="PF00535"/>
    </source>
</evidence>
<keyword evidence="1" id="KW-0472">Membrane</keyword>
<dbReference type="PANTHER" id="PTHR43630:SF2">
    <property type="entry name" value="GLYCOSYLTRANSFERASE"/>
    <property type="match status" value="1"/>
</dbReference>
<evidence type="ECO:0000313" key="3">
    <source>
        <dbReference type="EMBL" id="KKQ49062.1"/>
    </source>
</evidence>
<dbReference type="SUPFAM" id="SSF53448">
    <property type="entry name" value="Nucleotide-diphospho-sugar transferases"/>
    <property type="match status" value="1"/>
</dbReference>
<proteinExistence type="predicted"/>
<dbReference type="PANTHER" id="PTHR43630">
    <property type="entry name" value="POLY-BETA-1,6-N-ACETYL-D-GLUCOSAMINE SYNTHASE"/>
    <property type="match status" value="1"/>
</dbReference>
<sequence>MNNISLLLLTKNEQDNLKGWSDWIHQLTAINEIVVVDDESTDSTVKILKSFFTKELSINIFKKKLENNFSDQRNFGLKKCQNDWILFLDADEVPTEKTINYLNHLSLKNGENYSFKRSVVYLGHTISHGQCLNDLPIKLFNKNEGKFINPVHEIWESTSTTIDTYQTILHYSIKSLTAFLQKINFYSSLRAQELFNQKHHPHLWEIIIYPKLKFLDLYFLRLGFLDGTAGIILSLSLSFNSFLVRSKLWHLSQK</sequence>
<dbReference type="CDD" id="cd02511">
    <property type="entry name" value="Beta4Glucosyltransferase"/>
    <property type="match status" value="1"/>
</dbReference>
<dbReference type="AlphaFoldDB" id="A0A0G0I3C4"/>
<keyword evidence="1" id="KW-0812">Transmembrane</keyword>
<evidence type="ECO:0000313" key="4">
    <source>
        <dbReference type="Proteomes" id="UP000034231"/>
    </source>
</evidence>
<dbReference type="EMBL" id="LBTX01000020">
    <property type="protein sequence ID" value="KKQ49062.1"/>
    <property type="molecule type" value="Genomic_DNA"/>
</dbReference>
<protein>
    <submittedName>
        <fullName evidence="3">Glycosyl transferase family 2</fullName>
    </submittedName>
</protein>
<dbReference type="InterPro" id="IPR029044">
    <property type="entry name" value="Nucleotide-diphossugar_trans"/>
</dbReference>
<dbReference type="Proteomes" id="UP000034231">
    <property type="component" value="Unassembled WGS sequence"/>
</dbReference>
<dbReference type="InterPro" id="IPR001173">
    <property type="entry name" value="Glyco_trans_2-like"/>
</dbReference>
<feature type="domain" description="Glycosyltransferase 2-like" evidence="2">
    <location>
        <begin position="9"/>
        <end position="102"/>
    </location>
</feature>